<dbReference type="Gene3D" id="2.60.120.330">
    <property type="entry name" value="B-lactam Antibiotic, Isopenicillin N Synthase, Chain"/>
    <property type="match status" value="1"/>
</dbReference>
<reference evidence="2" key="1">
    <citation type="submission" date="2022-12" db="EMBL/GenBank/DDBJ databases">
        <title>Draft genome assemblies for two species of Escallonia (Escalloniales).</title>
        <authorList>
            <person name="Chanderbali A."/>
            <person name="Dervinis C."/>
            <person name="Anghel I."/>
            <person name="Soltis D."/>
            <person name="Soltis P."/>
            <person name="Zapata F."/>
        </authorList>
    </citation>
    <scope>NUCLEOTIDE SEQUENCE</scope>
    <source>
        <strain evidence="2">UCBG64.0493</strain>
        <tissue evidence="2">Leaf</tissue>
    </source>
</reference>
<accession>A0AA88WFQ0</accession>
<feature type="domain" description="Isopenicillin N synthase-like Fe(2+) 2OG dioxygenase" evidence="1">
    <location>
        <begin position="31"/>
        <end position="126"/>
    </location>
</feature>
<dbReference type="InterPro" id="IPR050231">
    <property type="entry name" value="Iron_ascorbate_oxido_reductase"/>
</dbReference>
<dbReference type="InterPro" id="IPR044861">
    <property type="entry name" value="IPNS-like_FE2OG_OXY"/>
</dbReference>
<dbReference type="EMBL" id="JAVXUP010000476">
    <property type="protein sequence ID" value="KAK3027006.1"/>
    <property type="molecule type" value="Genomic_DNA"/>
</dbReference>
<protein>
    <recommendedName>
        <fullName evidence="1">Isopenicillin N synthase-like Fe(2+) 2OG dioxygenase domain-containing protein</fullName>
    </recommendedName>
</protein>
<sequence>VVQPRGLYSRVNFNTGRIRLMKYKASPLSNESIPGLVAYFDKSFMTILSQNEVQGLEILSKEGTWNQVTIPKGCFLVVIGETLKLCALILKLLLKVWSNVRLSATSHKVTLRGAKDRYSCGLFLSPKEGVSVEVPDELVDKDYLLRYKPFVHSDYISFCVATRNSINVDALELYAGV</sequence>
<evidence type="ECO:0000313" key="2">
    <source>
        <dbReference type="EMBL" id="KAK3027006.1"/>
    </source>
</evidence>
<organism evidence="2 3">
    <name type="scientific">Escallonia herrerae</name>
    <dbReference type="NCBI Taxonomy" id="1293975"/>
    <lineage>
        <taxon>Eukaryota</taxon>
        <taxon>Viridiplantae</taxon>
        <taxon>Streptophyta</taxon>
        <taxon>Embryophyta</taxon>
        <taxon>Tracheophyta</taxon>
        <taxon>Spermatophyta</taxon>
        <taxon>Magnoliopsida</taxon>
        <taxon>eudicotyledons</taxon>
        <taxon>Gunneridae</taxon>
        <taxon>Pentapetalae</taxon>
        <taxon>asterids</taxon>
        <taxon>campanulids</taxon>
        <taxon>Escalloniales</taxon>
        <taxon>Escalloniaceae</taxon>
        <taxon>Escallonia</taxon>
    </lineage>
</organism>
<name>A0AA88WFQ0_9ASTE</name>
<dbReference type="Pfam" id="PF03171">
    <property type="entry name" value="2OG-FeII_Oxy"/>
    <property type="match status" value="1"/>
</dbReference>
<dbReference type="InterPro" id="IPR027443">
    <property type="entry name" value="IPNS-like_sf"/>
</dbReference>
<dbReference type="Proteomes" id="UP001188597">
    <property type="component" value="Unassembled WGS sequence"/>
</dbReference>
<keyword evidence="3" id="KW-1185">Reference proteome</keyword>
<comment type="caution">
    <text evidence="2">The sequence shown here is derived from an EMBL/GenBank/DDBJ whole genome shotgun (WGS) entry which is preliminary data.</text>
</comment>
<dbReference type="SUPFAM" id="SSF51197">
    <property type="entry name" value="Clavaminate synthase-like"/>
    <property type="match status" value="1"/>
</dbReference>
<evidence type="ECO:0000259" key="1">
    <source>
        <dbReference type="Pfam" id="PF03171"/>
    </source>
</evidence>
<dbReference type="AlphaFoldDB" id="A0AA88WFQ0"/>
<evidence type="ECO:0000313" key="3">
    <source>
        <dbReference type="Proteomes" id="UP001188597"/>
    </source>
</evidence>
<proteinExistence type="predicted"/>
<feature type="non-terminal residue" evidence="2">
    <location>
        <position position="177"/>
    </location>
</feature>
<dbReference type="PANTHER" id="PTHR47990">
    <property type="entry name" value="2-OXOGLUTARATE (2OG) AND FE(II)-DEPENDENT OXYGENASE SUPERFAMILY PROTEIN-RELATED"/>
    <property type="match status" value="1"/>
</dbReference>
<gene>
    <name evidence="2" type="ORF">RJ639_041161</name>
</gene>